<keyword evidence="3" id="KW-1185">Reference proteome</keyword>
<dbReference type="Pfam" id="PF09994">
    <property type="entry name" value="T6SS_Tle1-like_cat"/>
    <property type="match status" value="1"/>
</dbReference>
<dbReference type="InterPro" id="IPR018712">
    <property type="entry name" value="Tle1-like_cat"/>
</dbReference>
<proteinExistence type="predicted"/>
<name>A0A9P3GQQ2_9APHY</name>
<evidence type="ECO:0000313" key="3">
    <source>
        <dbReference type="Proteomes" id="UP000703269"/>
    </source>
</evidence>
<dbReference type="OrthoDB" id="538223at2759"/>
<dbReference type="EMBL" id="BPQB01000106">
    <property type="protein sequence ID" value="GJE99338.1"/>
    <property type="molecule type" value="Genomic_DNA"/>
</dbReference>
<evidence type="ECO:0000313" key="2">
    <source>
        <dbReference type="EMBL" id="GJE99338.1"/>
    </source>
</evidence>
<comment type="caution">
    <text evidence="2">The sequence shown here is derived from an EMBL/GenBank/DDBJ whole genome shotgun (WGS) entry which is preliminary data.</text>
</comment>
<sequence>MSASTSTSANVTFVAESTHTKQAVAAAAAAAAAAPAVALARAVEPVAVPPSMSVDSLAALAKQRTLVLCFDGTSNQYDGKNTCITTFHSLLKKDDTDQQLCYYQQGTTMLDEAIAWYLDAHFRGGYTSLMQKYRPGTGSVYLASPAGVPRGVHGAGAVARLPCCPRTTPSGS</sequence>
<feature type="domain" description="T6SS Phospholipase effector Tle1-like catalytic" evidence="1">
    <location>
        <begin position="64"/>
        <end position="142"/>
    </location>
</feature>
<organism evidence="2 3">
    <name type="scientific">Phanerochaete sordida</name>
    <dbReference type="NCBI Taxonomy" id="48140"/>
    <lineage>
        <taxon>Eukaryota</taxon>
        <taxon>Fungi</taxon>
        <taxon>Dikarya</taxon>
        <taxon>Basidiomycota</taxon>
        <taxon>Agaricomycotina</taxon>
        <taxon>Agaricomycetes</taxon>
        <taxon>Polyporales</taxon>
        <taxon>Phanerochaetaceae</taxon>
        <taxon>Phanerochaete</taxon>
    </lineage>
</organism>
<dbReference type="Proteomes" id="UP000703269">
    <property type="component" value="Unassembled WGS sequence"/>
</dbReference>
<dbReference type="PANTHER" id="PTHR33840">
    <property type="match status" value="1"/>
</dbReference>
<dbReference type="PANTHER" id="PTHR33840:SF2">
    <property type="entry name" value="TLE1 PHOSPHOLIPASE DOMAIN-CONTAINING PROTEIN"/>
    <property type="match status" value="1"/>
</dbReference>
<protein>
    <submittedName>
        <fullName evidence="2">DUF2235 domain-containing protein</fullName>
    </submittedName>
</protein>
<accession>A0A9P3GQQ2</accession>
<reference evidence="2 3" key="1">
    <citation type="submission" date="2021-08" db="EMBL/GenBank/DDBJ databases">
        <title>Draft Genome Sequence of Phanerochaete sordida strain YK-624.</title>
        <authorList>
            <person name="Mori T."/>
            <person name="Dohra H."/>
            <person name="Suzuki T."/>
            <person name="Kawagishi H."/>
            <person name="Hirai H."/>
        </authorList>
    </citation>
    <scope>NUCLEOTIDE SEQUENCE [LARGE SCALE GENOMIC DNA]</scope>
    <source>
        <strain evidence="2 3">YK-624</strain>
    </source>
</reference>
<dbReference type="AlphaFoldDB" id="A0A9P3GQQ2"/>
<gene>
    <name evidence="2" type="ORF">PsYK624_155920</name>
</gene>
<evidence type="ECO:0000259" key="1">
    <source>
        <dbReference type="Pfam" id="PF09994"/>
    </source>
</evidence>